<evidence type="ECO:0000259" key="2">
    <source>
        <dbReference type="Pfam" id="PF00582"/>
    </source>
</evidence>
<protein>
    <submittedName>
        <fullName evidence="3">Universal stress protein UspA</fullName>
    </submittedName>
</protein>
<sequence>MNSLNGFPRFKKILVPLDGSPIAEEAISMAATIVCASRAELLLLRVILPSGYVPLHPMAPVGLAESMRETAFTNARDYLQHVIAYANLETLKVQSDVLQGGAATTIVDYAVLQGVDLIVMRTHGETGLTRWIMGSTAQQLVRNSPVPVLVIPKLHDQPITFRPAPRALIALDGSPIAEEAILPAAQLIATLAQPGRGAIHLTRVVQHFTSFGRQTKAQIEQLNKEQRAEGEAYLKNIKQRILKEELAPPNMKITSSVVTYTDVDDITKRILEESACVGEPPEFTGCTLIAMSTHGRHGFQHLLLGSFTEDVLGMTDKPLLVVHSSKSLEGPQKKTAKKEKINVPIL</sequence>
<accession>A0A402BFF3</accession>
<dbReference type="PRINTS" id="PR01438">
    <property type="entry name" value="UNVRSLSTRESS"/>
</dbReference>
<feature type="domain" description="UspA" evidence="2">
    <location>
        <begin position="10"/>
        <end position="152"/>
    </location>
</feature>
<dbReference type="Proteomes" id="UP000287171">
    <property type="component" value="Unassembled WGS sequence"/>
</dbReference>
<dbReference type="InterPro" id="IPR006015">
    <property type="entry name" value="Universal_stress_UspA"/>
</dbReference>
<dbReference type="CDD" id="cd00293">
    <property type="entry name" value="USP-like"/>
    <property type="match status" value="2"/>
</dbReference>
<comment type="similarity">
    <text evidence="1">Belongs to the universal stress protein A family.</text>
</comment>
<evidence type="ECO:0000256" key="1">
    <source>
        <dbReference type="ARBA" id="ARBA00008791"/>
    </source>
</evidence>
<evidence type="ECO:0000313" key="3">
    <source>
        <dbReference type="EMBL" id="GCE30141.1"/>
    </source>
</evidence>
<dbReference type="Pfam" id="PF00582">
    <property type="entry name" value="Usp"/>
    <property type="match status" value="2"/>
</dbReference>
<dbReference type="InterPro" id="IPR006016">
    <property type="entry name" value="UspA"/>
</dbReference>
<evidence type="ECO:0000313" key="4">
    <source>
        <dbReference type="Proteomes" id="UP000287171"/>
    </source>
</evidence>
<dbReference type="SUPFAM" id="SSF52402">
    <property type="entry name" value="Adenine nucleotide alpha hydrolases-like"/>
    <property type="match status" value="2"/>
</dbReference>
<proteinExistence type="inferred from homology"/>
<dbReference type="AlphaFoldDB" id="A0A402BFF3"/>
<reference evidence="4" key="1">
    <citation type="submission" date="2018-12" db="EMBL/GenBank/DDBJ databases">
        <title>Tengunoibacter tsumagoiensis gen. nov., sp. nov., Dictyobacter kobayashii sp. nov., D. alpinus sp. nov., and D. joshuensis sp. nov. and description of Dictyobacteraceae fam. nov. within the order Ktedonobacterales isolated from Tengu-no-mugimeshi.</title>
        <authorList>
            <person name="Wang C.M."/>
            <person name="Zheng Y."/>
            <person name="Sakai Y."/>
            <person name="Toyoda A."/>
            <person name="Minakuchi Y."/>
            <person name="Abe K."/>
            <person name="Yokota A."/>
            <person name="Yabe S."/>
        </authorList>
    </citation>
    <scope>NUCLEOTIDE SEQUENCE [LARGE SCALE GENOMIC DNA]</scope>
    <source>
        <strain evidence="4">Uno16</strain>
    </source>
</reference>
<dbReference type="PANTHER" id="PTHR46268">
    <property type="entry name" value="STRESS RESPONSE PROTEIN NHAX"/>
    <property type="match status" value="1"/>
</dbReference>
<dbReference type="PANTHER" id="PTHR46268:SF6">
    <property type="entry name" value="UNIVERSAL STRESS PROTEIN UP12"/>
    <property type="match status" value="1"/>
</dbReference>
<feature type="domain" description="UspA" evidence="2">
    <location>
        <begin position="166"/>
        <end position="323"/>
    </location>
</feature>
<dbReference type="RefSeq" id="WP_126630296.1">
    <property type="nucleotide sequence ID" value="NZ_BIFT01000002.1"/>
</dbReference>
<comment type="caution">
    <text evidence="3">The sequence shown here is derived from an EMBL/GenBank/DDBJ whole genome shotgun (WGS) entry which is preliminary data.</text>
</comment>
<dbReference type="OrthoDB" id="9808582at2"/>
<dbReference type="Gene3D" id="3.40.50.620">
    <property type="entry name" value="HUPs"/>
    <property type="match status" value="2"/>
</dbReference>
<name>A0A402BFF3_9CHLR</name>
<keyword evidence="4" id="KW-1185">Reference proteome</keyword>
<dbReference type="InterPro" id="IPR014729">
    <property type="entry name" value="Rossmann-like_a/b/a_fold"/>
</dbReference>
<gene>
    <name evidence="3" type="ORF">KDA_56250</name>
</gene>
<organism evidence="3 4">
    <name type="scientific">Dictyobacter alpinus</name>
    <dbReference type="NCBI Taxonomy" id="2014873"/>
    <lineage>
        <taxon>Bacteria</taxon>
        <taxon>Bacillati</taxon>
        <taxon>Chloroflexota</taxon>
        <taxon>Ktedonobacteria</taxon>
        <taxon>Ktedonobacterales</taxon>
        <taxon>Dictyobacteraceae</taxon>
        <taxon>Dictyobacter</taxon>
    </lineage>
</organism>
<dbReference type="EMBL" id="BIFT01000002">
    <property type="protein sequence ID" value="GCE30141.1"/>
    <property type="molecule type" value="Genomic_DNA"/>
</dbReference>